<proteinExistence type="predicted"/>
<gene>
    <name evidence="1" type="ORF">CEXT_20461</name>
</gene>
<protein>
    <submittedName>
        <fullName evidence="1">Uncharacterized protein</fullName>
    </submittedName>
</protein>
<accession>A0AAV4WUX3</accession>
<organism evidence="1 2">
    <name type="scientific">Caerostris extrusa</name>
    <name type="common">Bark spider</name>
    <name type="synonym">Caerostris bankana</name>
    <dbReference type="NCBI Taxonomy" id="172846"/>
    <lineage>
        <taxon>Eukaryota</taxon>
        <taxon>Metazoa</taxon>
        <taxon>Ecdysozoa</taxon>
        <taxon>Arthropoda</taxon>
        <taxon>Chelicerata</taxon>
        <taxon>Arachnida</taxon>
        <taxon>Araneae</taxon>
        <taxon>Araneomorphae</taxon>
        <taxon>Entelegynae</taxon>
        <taxon>Araneoidea</taxon>
        <taxon>Araneidae</taxon>
        <taxon>Caerostris</taxon>
    </lineage>
</organism>
<reference evidence="1 2" key="1">
    <citation type="submission" date="2021-06" db="EMBL/GenBank/DDBJ databases">
        <title>Caerostris extrusa draft genome.</title>
        <authorList>
            <person name="Kono N."/>
            <person name="Arakawa K."/>
        </authorList>
    </citation>
    <scope>NUCLEOTIDE SEQUENCE [LARGE SCALE GENOMIC DNA]</scope>
</reference>
<dbReference type="EMBL" id="BPLR01016837">
    <property type="protein sequence ID" value="GIY86725.1"/>
    <property type="molecule type" value="Genomic_DNA"/>
</dbReference>
<comment type="caution">
    <text evidence="1">The sequence shown here is derived from an EMBL/GenBank/DDBJ whole genome shotgun (WGS) entry which is preliminary data.</text>
</comment>
<keyword evidence="2" id="KW-1185">Reference proteome</keyword>
<dbReference type="Proteomes" id="UP001054945">
    <property type="component" value="Unassembled WGS sequence"/>
</dbReference>
<evidence type="ECO:0000313" key="1">
    <source>
        <dbReference type="EMBL" id="GIY86725.1"/>
    </source>
</evidence>
<evidence type="ECO:0000313" key="2">
    <source>
        <dbReference type="Proteomes" id="UP001054945"/>
    </source>
</evidence>
<sequence length="157" mass="17395">MTHLSPNNGPPPASISAEFMHPPISCAETCLSSSDVDYVSLFPLYNVSPFHRVTHLLVSRVSPCMRLNAFDLISRCSSYGLEHQMTHLSPNNGLPPVSIHCRIRASPISSTETCLSSSDVDYVSLFPLYNVSPLYRMTHSQLLLFSRSVSLHESKCI</sequence>
<name>A0AAV4WUX3_CAEEX</name>
<dbReference type="AlphaFoldDB" id="A0AAV4WUX3"/>